<feature type="transmembrane region" description="Helical" evidence="3">
    <location>
        <begin position="442"/>
        <end position="460"/>
    </location>
</feature>
<feature type="chain" id="PRO_5015173137" evidence="4">
    <location>
        <begin position="25"/>
        <end position="462"/>
    </location>
</feature>
<comment type="caution">
    <text evidence="5">The sequence shown here is derived from an EMBL/GenBank/DDBJ whole genome shotgun (WGS) entry which is preliminary data.</text>
</comment>
<evidence type="ECO:0000256" key="3">
    <source>
        <dbReference type="SAM" id="Phobius"/>
    </source>
</evidence>
<dbReference type="FunFam" id="3.80.10.10:FF:000383">
    <property type="entry name" value="Leucine-rich repeat receptor protein kinase EMS1"/>
    <property type="match status" value="1"/>
</dbReference>
<dbReference type="SMART" id="SM00369">
    <property type="entry name" value="LRR_TYP"/>
    <property type="match status" value="6"/>
</dbReference>
<keyword evidence="4" id="KW-0732">Signal</keyword>
<evidence type="ECO:0000256" key="2">
    <source>
        <dbReference type="ARBA" id="ARBA00022737"/>
    </source>
</evidence>
<organism evidence="5 6">
    <name type="scientific">Parasponia andersonii</name>
    <name type="common">Sponia andersonii</name>
    <dbReference type="NCBI Taxonomy" id="3476"/>
    <lineage>
        <taxon>Eukaryota</taxon>
        <taxon>Viridiplantae</taxon>
        <taxon>Streptophyta</taxon>
        <taxon>Embryophyta</taxon>
        <taxon>Tracheophyta</taxon>
        <taxon>Spermatophyta</taxon>
        <taxon>Magnoliopsida</taxon>
        <taxon>eudicotyledons</taxon>
        <taxon>Gunneridae</taxon>
        <taxon>Pentapetalae</taxon>
        <taxon>rosids</taxon>
        <taxon>fabids</taxon>
        <taxon>Rosales</taxon>
        <taxon>Cannabaceae</taxon>
        <taxon>Parasponia</taxon>
    </lineage>
</organism>
<keyword evidence="1" id="KW-0433">Leucine-rich repeat</keyword>
<name>A0A2P5ADX3_PARAD</name>
<dbReference type="Pfam" id="PF00560">
    <property type="entry name" value="LRR_1"/>
    <property type="match status" value="2"/>
</dbReference>
<evidence type="ECO:0000313" key="5">
    <source>
        <dbReference type="EMBL" id="PON34751.1"/>
    </source>
</evidence>
<reference evidence="6" key="1">
    <citation type="submission" date="2016-06" db="EMBL/GenBank/DDBJ databases">
        <title>Parallel loss of symbiosis genes in relatives of nitrogen-fixing non-legume Parasponia.</title>
        <authorList>
            <person name="Van Velzen R."/>
            <person name="Holmer R."/>
            <person name="Bu F."/>
            <person name="Rutten L."/>
            <person name="Van Zeijl A."/>
            <person name="Liu W."/>
            <person name="Santuari L."/>
            <person name="Cao Q."/>
            <person name="Sharma T."/>
            <person name="Shen D."/>
            <person name="Roswanjaya Y."/>
            <person name="Wardhani T."/>
            <person name="Kalhor M.S."/>
            <person name="Jansen J."/>
            <person name="Van den Hoogen J."/>
            <person name="Gungor B."/>
            <person name="Hartog M."/>
            <person name="Hontelez J."/>
            <person name="Verver J."/>
            <person name="Yang W.-C."/>
            <person name="Schijlen E."/>
            <person name="Repin R."/>
            <person name="Schilthuizen M."/>
            <person name="Schranz E."/>
            <person name="Heidstra R."/>
            <person name="Miyata K."/>
            <person name="Fedorova E."/>
            <person name="Kohlen W."/>
            <person name="Bisseling T."/>
            <person name="Smit S."/>
            <person name="Geurts R."/>
        </authorList>
    </citation>
    <scope>NUCLEOTIDE SEQUENCE [LARGE SCALE GENOMIC DNA]</scope>
    <source>
        <strain evidence="6">cv. WU1-14</strain>
    </source>
</reference>
<dbReference type="Proteomes" id="UP000237105">
    <property type="component" value="Unassembled WGS sequence"/>
</dbReference>
<dbReference type="SUPFAM" id="SSF52058">
    <property type="entry name" value="L domain-like"/>
    <property type="match status" value="1"/>
</dbReference>
<keyword evidence="6" id="KW-1185">Reference proteome</keyword>
<gene>
    <name evidence="5" type="ORF">PanWU01x14_341770</name>
</gene>
<keyword evidence="2" id="KW-0677">Repeat</keyword>
<feature type="signal peptide" evidence="4">
    <location>
        <begin position="1"/>
        <end position="24"/>
    </location>
</feature>
<keyword evidence="3" id="KW-0812">Transmembrane</keyword>
<dbReference type="Pfam" id="PF13855">
    <property type="entry name" value="LRR_8"/>
    <property type="match status" value="1"/>
</dbReference>
<dbReference type="PANTHER" id="PTHR48004">
    <property type="entry name" value="OS01G0149700 PROTEIN"/>
    <property type="match status" value="1"/>
</dbReference>
<dbReference type="PANTHER" id="PTHR48004:SF38">
    <property type="entry name" value="ROP-INTERACTIVE CRIB MOTIF-CONTAINING PROTEIN 7"/>
    <property type="match status" value="1"/>
</dbReference>
<proteinExistence type="predicted"/>
<dbReference type="EMBL" id="JXTB01000644">
    <property type="protein sequence ID" value="PON34751.1"/>
    <property type="molecule type" value="Genomic_DNA"/>
</dbReference>
<evidence type="ECO:0000256" key="4">
    <source>
        <dbReference type="SAM" id="SignalP"/>
    </source>
</evidence>
<dbReference type="OrthoDB" id="676979at2759"/>
<keyword evidence="3" id="KW-0472">Membrane</keyword>
<accession>A0A2P5ADX3</accession>
<evidence type="ECO:0000313" key="6">
    <source>
        <dbReference type="Proteomes" id="UP000237105"/>
    </source>
</evidence>
<dbReference type="InterPro" id="IPR001611">
    <property type="entry name" value="Leu-rich_rpt"/>
</dbReference>
<dbReference type="InterPro" id="IPR052941">
    <property type="entry name" value="StomDev_PlantInt_Reg"/>
</dbReference>
<dbReference type="InterPro" id="IPR032675">
    <property type="entry name" value="LRR_dom_sf"/>
</dbReference>
<protein>
    <submittedName>
        <fullName evidence="5">Leucine-rich repeat, typical subtype</fullName>
    </submittedName>
</protein>
<dbReference type="AlphaFoldDB" id="A0A2P5ADX3"/>
<sequence length="462" mass="51072">MALFHSSPTWALFFFFFFFFSAIAISRQQPLLDSAEQESVYRVLDSINSDIPWRSQFADDLCSYSPNGVVCEYFSESGDVSSPDSAHITELSFGYDSDFATSPPCSPNSTLNPVLFTSFKYLRKLFFYKCFKNAPVSVPDVGPSFGSSLEEVVFVENPSFVATISGLIRNFSSLRRVVLTGNGISGEIPDGVGDLVNLEELTLSRNRLSGKTDDIDLSKLKKLKILDLSQNSFEGDVPSSMANLSELMKLDLSSNRFSGKIPESFRALQKLEFLDLSFNRFGNFGVPLFLAEMPKLRDVYLSGNHLGGKLPDMWKNLGGVLRIGFSDMGLEGPIPASMAVHLRNLCYLGLDNNKLEGSVPEEFWLLDSVNEINLENNRLSGKVSFPRNFSSRIGLKLKLGGNPKLCLCSAKSSNGCLGKLKLTRETQRPNAGAIDRSSSTQVFPLMVIISMVIEFLVLFLST</sequence>
<keyword evidence="3" id="KW-1133">Transmembrane helix</keyword>
<dbReference type="InterPro" id="IPR003591">
    <property type="entry name" value="Leu-rich_rpt_typical-subtyp"/>
</dbReference>
<evidence type="ECO:0000256" key="1">
    <source>
        <dbReference type="ARBA" id="ARBA00022614"/>
    </source>
</evidence>
<dbReference type="Gene3D" id="3.80.10.10">
    <property type="entry name" value="Ribonuclease Inhibitor"/>
    <property type="match status" value="2"/>
</dbReference>